<dbReference type="Proteomes" id="UP000053586">
    <property type="component" value="Unassembled WGS sequence"/>
</dbReference>
<dbReference type="EMBL" id="BAET01000014">
    <property type="protein sequence ID" value="GAB55743.1"/>
    <property type="molecule type" value="Genomic_DNA"/>
</dbReference>
<dbReference type="AlphaFoldDB" id="H5TBR6"/>
<evidence type="ECO:0000313" key="2">
    <source>
        <dbReference type="EMBL" id="GAB55743.1"/>
    </source>
</evidence>
<gene>
    <name evidence="2" type="ORF">GPUN_1626</name>
</gene>
<reference evidence="2 3" key="2">
    <citation type="journal article" date="2017" name="Antonie Van Leeuwenhoek">
        <title>Rhizobium rhizosphaerae sp. nov., a novel species isolated from rice rhizosphere.</title>
        <authorList>
            <person name="Zhao J.J."/>
            <person name="Zhang J."/>
            <person name="Zhang R.J."/>
            <person name="Zhang C.W."/>
            <person name="Yin H.Q."/>
            <person name="Zhang X.X."/>
        </authorList>
    </citation>
    <scope>NUCLEOTIDE SEQUENCE [LARGE SCALE GENOMIC DNA]</scope>
    <source>
        <strain evidence="2 3">ACAM 611</strain>
    </source>
</reference>
<organism evidence="2 3">
    <name type="scientific">Glaciecola punicea ACAM 611</name>
    <dbReference type="NCBI Taxonomy" id="1121923"/>
    <lineage>
        <taxon>Bacteria</taxon>
        <taxon>Pseudomonadati</taxon>
        <taxon>Pseudomonadota</taxon>
        <taxon>Gammaproteobacteria</taxon>
        <taxon>Alteromonadales</taxon>
        <taxon>Alteromonadaceae</taxon>
        <taxon>Glaciecola</taxon>
    </lineage>
</organism>
<evidence type="ECO:0000313" key="3">
    <source>
        <dbReference type="Proteomes" id="UP000053586"/>
    </source>
</evidence>
<keyword evidence="3" id="KW-1185">Reference proteome</keyword>
<accession>H5TBR6</accession>
<reference evidence="2 3" key="1">
    <citation type="journal article" date="2012" name="J. Bacteriol.">
        <title>Genome sequence of proteorhodopsin-containing sea ice bacterium Glaciecola punicea ACAM 611T.</title>
        <authorList>
            <person name="Qin Q.-L."/>
            <person name="Xie B.-B."/>
            <person name="Shu Y.-L."/>
            <person name="Rong J.-C."/>
            <person name="Zhao D.-L."/>
            <person name="Zhang X.-Y."/>
            <person name="Chen X.-L."/>
            <person name="Zhou B.-C."/>
            <person name="Zhanga Y.-Z."/>
        </authorList>
    </citation>
    <scope>NUCLEOTIDE SEQUENCE [LARGE SCALE GENOMIC DNA]</scope>
    <source>
        <strain evidence="2 3">ACAM 611</strain>
    </source>
</reference>
<keyword evidence="1" id="KW-0472">Membrane</keyword>
<name>H5TBR6_9ALTE</name>
<feature type="transmembrane region" description="Helical" evidence="1">
    <location>
        <begin position="16"/>
        <end position="36"/>
    </location>
</feature>
<evidence type="ECO:0000256" key="1">
    <source>
        <dbReference type="SAM" id="Phobius"/>
    </source>
</evidence>
<keyword evidence="1" id="KW-0812">Transmembrane</keyword>
<proteinExistence type="predicted"/>
<keyword evidence="1" id="KW-1133">Transmembrane helix</keyword>
<protein>
    <submittedName>
        <fullName evidence="2">Uncharacterized protein</fullName>
    </submittedName>
</protein>
<comment type="caution">
    <text evidence="2">The sequence shown here is derived from an EMBL/GenBank/DDBJ whole genome shotgun (WGS) entry which is preliminary data.</text>
</comment>
<sequence length="37" mass="4515">MSNPDTLSTLIRIEMYVRYLLSMQEMLILIKLYFFID</sequence>